<feature type="transmembrane region" description="Helical" evidence="2">
    <location>
        <begin position="20"/>
        <end position="44"/>
    </location>
</feature>
<evidence type="ECO:0000256" key="2">
    <source>
        <dbReference type="SAM" id="Phobius"/>
    </source>
</evidence>
<organism evidence="3 4">
    <name type="scientific">Dyella choica</name>
    <dbReference type="NCBI Taxonomy" id="1927959"/>
    <lineage>
        <taxon>Bacteria</taxon>
        <taxon>Pseudomonadati</taxon>
        <taxon>Pseudomonadota</taxon>
        <taxon>Gammaproteobacteria</taxon>
        <taxon>Lysobacterales</taxon>
        <taxon>Rhodanobacteraceae</taxon>
        <taxon>Dyella</taxon>
    </lineage>
</organism>
<sequence length="235" mass="25990">MLAPDPSLLAAQQAAHAAVLQVYVAVAQAMLTLGAVAVAIWVPAWQVRQAASKESRSRFIEARELANVIFPAVNSWSVSMAVLAQRARTLHVVEVFAKHESIYEVPKVIQEQIGRLHILGEAALPLQDAIHMAKRSDLMWDEYDDAAKGNIEGGLGEMAIQIAHDNTYLMKGLLLVASSKLEALFRDAPTNSKPPKAELPWDYNKEVEAYVRNDKLGEEDSRRARDAAHRERTFG</sequence>
<keyword evidence="2" id="KW-0472">Membrane</keyword>
<keyword evidence="2" id="KW-1133">Transmembrane helix</keyword>
<protein>
    <submittedName>
        <fullName evidence="3">Uncharacterized protein</fullName>
    </submittedName>
</protein>
<gene>
    <name evidence="3" type="ORF">EKH80_14705</name>
</gene>
<keyword evidence="2" id="KW-0812">Transmembrane</keyword>
<name>A0A3S0PMP4_9GAMM</name>
<evidence type="ECO:0000256" key="1">
    <source>
        <dbReference type="SAM" id="MobiDB-lite"/>
    </source>
</evidence>
<proteinExistence type="predicted"/>
<comment type="caution">
    <text evidence="3">The sequence shown here is derived from an EMBL/GenBank/DDBJ whole genome shotgun (WGS) entry which is preliminary data.</text>
</comment>
<dbReference type="AlphaFoldDB" id="A0A3S0PMP4"/>
<reference evidence="3 4" key="1">
    <citation type="submission" date="2018-12" db="EMBL/GenBank/DDBJ databases">
        <title>Dyella dinghuensis sp. nov. DHOA06 and Dyella choica sp. nov. 4M-K27, isolated from forest soil.</title>
        <authorList>
            <person name="Qiu L.-H."/>
            <person name="Gao Z.-H."/>
        </authorList>
    </citation>
    <scope>NUCLEOTIDE SEQUENCE [LARGE SCALE GENOMIC DNA]</scope>
    <source>
        <strain evidence="3 4">4M-K27</strain>
    </source>
</reference>
<feature type="region of interest" description="Disordered" evidence="1">
    <location>
        <begin position="214"/>
        <end position="235"/>
    </location>
</feature>
<keyword evidence="4" id="KW-1185">Reference proteome</keyword>
<dbReference type="EMBL" id="RYYV01000010">
    <property type="protein sequence ID" value="RUL74076.1"/>
    <property type="molecule type" value="Genomic_DNA"/>
</dbReference>
<evidence type="ECO:0000313" key="4">
    <source>
        <dbReference type="Proteomes" id="UP000274358"/>
    </source>
</evidence>
<accession>A0A3S0PMP4</accession>
<evidence type="ECO:0000313" key="3">
    <source>
        <dbReference type="EMBL" id="RUL74076.1"/>
    </source>
</evidence>
<dbReference type="Proteomes" id="UP000274358">
    <property type="component" value="Unassembled WGS sequence"/>
</dbReference>
<dbReference type="RefSeq" id="WP_126685522.1">
    <property type="nucleotide sequence ID" value="NZ_RYYV01000010.1"/>
</dbReference>